<dbReference type="EMBL" id="CP017305">
    <property type="protein sequence ID" value="AOS84899.1"/>
    <property type="molecule type" value="Genomic_DNA"/>
</dbReference>
<dbReference type="GO" id="GO:0004106">
    <property type="term" value="F:chorismate mutase activity"/>
    <property type="evidence" value="ECO:0007669"/>
    <property type="project" value="UniProtKB-EC"/>
</dbReference>
<dbReference type="Pfam" id="PF01817">
    <property type="entry name" value="CM_2"/>
    <property type="match status" value="1"/>
</dbReference>
<dbReference type="GO" id="GO:0046417">
    <property type="term" value="P:chorismate metabolic process"/>
    <property type="evidence" value="ECO:0007669"/>
    <property type="project" value="InterPro"/>
</dbReference>
<evidence type="ECO:0000259" key="2">
    <source>
        <dbReference type="PROSITE" id="PS51168"/>
    </source>
</evidence>
<dbReference type="InterPro" id="IPR002701">
    <property type="entry name" value="CM_II_prokaryot"/>
</dbReference>
<protein>
    <recommendedName>
        <fullName evidence="1">chorismate mutase</fullName>
        <ecNumber evidence="1">5.4.99.5</ecNumber>
    </recommendedName>
</protein>
<dbReference type="PROSITE" id="PS51168">
    <property type="entry name" value="CHORISMATE_MUT_2"/>
    <property type="match status" value="1"/>
</dbReference>
<evidence type="ECO:0000313" key="3">
    <source>
        <dbReference type="EMBL" id="AOS84899.1"/>
    </source>
</evidence>
<dbReference type="STRING" id="274537.BIU88_12630"/>
<gene>
    <name evidence="3" type="ORF">BIU88_12630</name>
</gene>
<dbReference type="AlphaFoldDB" id="A0A1D8DA03"/>
<dbReference type="KEGG" id="clz:BIU88_12630"/>
<dbReference type="RefSeq" id="WP_069811167.1">
    <property type="nucleotide sequence ID" value="NZ_CP017305.1"/>
</dbReference>
<dbReference type="Proteomes" id="UP000095185">
    <property type="component" value="Chromosome"/>
</dbReference>
<dbReference type="InterPro" id="IPR036979">
    <property type="entry name" value="CM_dom_sf"/>
</dbReference>
<organism evidence="3 4">
    <name type="scientific">Chlorobaculum limnaeum</name>
    <dbReference type="NCBI Taxonomy" id="274537"/>
    <lineage>
        <taxon>Bacteria</taxon>
        <taxon>Pseudomonadati</taxon>
        <taxon>Chlorobiota</taxon>
        <taxon>Chlorobiia</taxon>
        <taxon>Chlorobiales</taxon>
        <taxon>Chlorobiaceae</taxon>
        <taxon>Chlorobaculum</taxon>
    </lineage>
</organism>
<sequence>MSESRAMNNDHWRELEEWRGKIDEIDRQVAALLCQRLQFAGNISAVKSRIGETVLQPEREKEVFVNVLSHADSPLMSQALEKIYHCILNESRLFQQECKNGQQNHSAR</sequence>
<feature type="domain" description="Chorismate mutase" evidence="2">
    <location>
        <begin position="9"/>
        <end position="99"/>
    </location>
</feature>
<dbReference type="EC" id="5.4.99.5" evidence="1"/>
<proteinExistence type="predicted"/>
<dbReference type="OrthoDB" id="1495154at2"/>
<dbReference type="SUPFAM" id="SSF48600">
    <property type="entry name" value="Chorismate mutase II"/>
    <property type="match status" value="1"/>
</dbReference>
<evidence type="ECO:0000256" key="1">
    <source>
        <dbReference type="ARBA" id="ARBA00012404"/>
    </source>
</evidence>
<dbReference type="SMART" id="SM00830">
    <property type="entry name" value="CM_2"/>
    <property type="match status" value="1"/>
</dbReference>
<dbReference type="InterPro" id="IPR036263">
    <property type="entry name" value="Chorismate_II_sf"/>
</dbReference>
<reference evidence="3" key="1">
    <citation type="submission" date="2016-09" db="EMBL/GenBank/DDBJ databases">
        <title>Genome sequence of Chlorobaculum limnaeum.</title>
        <authorList>
            <person name="Liu Z."/>
            <person name="Tank M."/>
            <person name="Bryant D.A."/>
        </authorList>
    </citation>
    <scope>NUCLEOTIDE SEQUENCE [LARGE SCALE GENOMIC DNA]</scope>
    <source>
        <strain evidence="3">DSM 1677</strain>
    </source>
</reference>
<evidence type="ECO:0000313" key="4">
    <source>
        <dbReference type="Proteomes" id="UP000095185"/>
    </source>
</evidence>
<keyword evidence="4" id="KW-1185">Reference proteome</keyword>
<accession>A0A1D8DA03</accession>
<dbReference type="Gene3D" id="1.20.59.10">
    <property type="entry name" value="Chorismate mutase"/>
    <property type="match status" value="1"/>
</dbReference>
<name>A0A1D8DA03_CHLLM</name>